<dbReference type="PROSITE" id="PS50206">
    <property type="entry name" value="RHODANESE_3"/>
    <property type="match status" value="1"/>
</dbReference>
<dbReference type="InterPro" id="IPR036873">
    <property type="entry name" value="Rhodanese-like_dom_sf"/>
</dbReference>
<dbReference type="InterPro" id="IPR052367">
    <property type="entry name" value="Thiosulfate_ST/Rhodanese-like"/>
</dbReference>
<feature type="domain" description="Rhodanese" evidence="2">
    <location>
        <begin position="12"/>
        <end position="102"/>
    </location>
</feature>
<dbReference type="InterPro" id="IPR001763">
    <property type="entry name" value="Rhodanese-like_dom"/>
</dbReference>
<proteinExistence type="predicted"/>
<reference evidence="3 4" key="1">
    <citation type="submission" date="2019-10" db="EMBL/GenBank/DDBJ databases">
        <title>Streptomyces smaragdinus sp. nov. and Streptomyces fabii sp. nov., isolated from the gut of fungus growing-termite Macrotermes natalensis.</title>
        <authorList>
            <person name="Schwitalla J."/>
            <person name="Benndorf R."/>
            <person name="Martin K."/>
            <person name="De Beer W."/>
            <person name="Kaster A.-K."/>
            <person name="Vollmers J."/>
            <person name="Poulsen M."/>
            <person name="Beemelmanns C."/>
        </authorList>
    </citation>
    <scope>NUCLEOTIDE SEQUENCE [LARGE SCALE GENOMIC DNA]</scope>
    <source>
        <strain evidence="3 4">RB5</strain>
    </source>
</reference>
<dbReference type="Proteomes" id="UP000466345">
    <property type="component" value="Unassembled WGS sequence"/>
</dbReference>
<keyword evidence="1" id="KW-0812">Transmembrane</keyword>
<evidence type="ECO:0000256" key="1">
    <source>
        <dbReference type="SAM" id="Phobius"/>
    </source>
</evidence>
<feature type="transmembrane region" description="Helical" evidence="1">
    <location>
        <begin position="143"/>
        <end position="162"/>
    </location>
</feature>
<name>A0A7K0CB88_9ACTN</name>
<dbReference type="PANTHER" id="PTHR45431">
    <property type="entry name" value="RHODANESE-LIKE DOMAIN-CONTAINING PROTEIN 15, CHLOROPLASTIC"/>
    <property type="match status" value="1"/>
</dbReference>
<accession>A0A7K0CB88</accession>
<dbReference type="Pfam" id="PF00581">
    <property type="entry name" value="Rhodanese"/>
    <property type="match status" value="1"/>
</dbReference>
<evidence type="ECO:0000313" key="3">
    <source>
        <dbReference type="EMBL" id="MQY10705.1"/>
    </source>
</evidence>
<evidence type="ECO:0000259" key="2">
    <source>
        <dbReference type="PROSITE" id="PS50206"/>
    </source>
</evidence>
<dbReference type="RefSeq" id="WP_323377008.1">
    <property type="nucleotide sequence ID" value="NZ_WEGJ01000002.1"/>
</dbReference>
<keyword evidence="4" id="KW-1185">Reference proteome</keyword>
<dbReference type="SMART" id="SM00450">
    <property type="entry name" value="RHOD"/>
    <property type="match status" value="1"/>
</dbReference>
<keyword evidence="1" id="KW-0472">Membrane</keyword>
<dbReference type="SUPFAM" id="SSF52821">
    <property type="entry name" value="Rhodanese/Cell cycle control phosphatase"/>
    <property type="match status" value="1"/>
</dbReference>
<feature type="transmembrane region" description="Helical" evidence="1">
    <location>
        <begin position="115"/>
        <end position="137"/>
    </location>
</feature>
<dbReference type="Gene3D" id="3.40.250.10">
    <property type="entry name" value="Rhodanese-like domain"/>
    <property type="match status" value="1"/>
</dbReference>
<dbReference type="PANTHER" id="PTHR45431:SF3">
    <property type="entry name" value="RHODANESE-LIKE DOMAIN-CONTAINING PROTEIN 15, CHLOROPLASTIC"/>
    <property type="match status" value="1"/>
</dbReference>
<dbReference type="EMBL" id="WEGJ01000002">
    <property type="protein sequence ID" value="MQY10705.1"/>
    <property type="molecule type" value="Genomic_DNA"/>
</dbReference>
<dbReference type="InterPro" id="IPR021309">
    <property type="entry name" value="YgaP-like_TM"/>
</dbReference>
<dbReference type="AlphaFoldDB" id="A0A7K0CB88"/>
<evidence type="ECO:0000313" key="4">
    <source>
        <dbReference type="Proteomes" id="UP000466345"/>
    </source>
</evidence>
<dbReference type="Gene3D" id="6.10.140.1340">
    <property type="match status" value="1"/>
</dbReference>
<sequence length="187" mass="19295">MTTLPAEIGVGSLQDRTVIDVRTPGEYAAGHIPGSHNVPLDRITAALPALREAAGKGELAVVCATGSRSQNAAAKLAQAGISAPSVTGGTAAWSGELERSEGPAVRSVWPMDRQVRLTAGSLVLVGLLLNLAVPYAWLLSAAIGAGLVFSAVTNTCGMAAMLGRLPYNRPRGGDEELERTLELLRAS</sequence>
<comment type="caution">
    <text evidence="3">The sequence shown here is derived from an EMBL/GenBank/DDBJ whole genome shotgun (WGS) entry which is preliminary data.</text>
</comment>
<dbReference type="Pfam" id="PF11127">
    <property type="entry name" value="YgaP-like_TM"/>
    <property type="match status" value="1"/>
</dbReference>
<protein>
    <submittedName>
        <fullName evidence="3">Inner membrane protein YgaP</fullName>
    </submittedName>
</protein>
<gene>
    <name evidence="3" type="primary">ygaP_1</name>
    <name evidence="3" type="ORF">SRB5_08180</name>
</gene>
<dbReference type="CDD" id="cd00158">
    <property type="entry name" value="RHOD"/>
    <property type="match status" value="1"/>
</dbReference>
<organism evidence="3 4">
    <name type="scientific">Streptomyces smaragdinus</name>
    <dbReference type="NCBI Taxonomy" id="2585196"/>
    <lineage>
        <taxon>Bacteria</taxon>
        <taxon>Bacillati</taxon>
        <taxon>Actinomycetota</taxon>
        <taxon>Actinomycetes</taxon>
        <taxon>Kitasatosporales</taxon>
        <taxon>Streptomycetaceae</taxon>
        <taxon>Streptomyces</taxon>
    </lineage>
</organism>
<keyword evidence="1" id="KW-1133">Transmembrane helix</keyword>